<evidence type="ECO:0000313" key="2">
    <source>
        <dbReference type="EMBL" id="TID26547.1"/>
    </source>
</evidence>
<dbReference type="Proteomes" id="UP000298493">
    <property type="component" value="Unassembled WGS sequence"/>
</dbReference>
<feature type="region of interest" description="Disordered" evidence="1">
    <location>
        <begin position="126"/>
        <end position="153"/>
    </location>
</feature>
<dbReference type="InterPro" id="IPR050209">
    <property type="entry name" value="Rab_GTPases_membrane_traffic"/>
</dbReference>
<dbReference type="SUPFAM" id="SSF52540">
    <property type="entry name" value="P-loop containing nucleoside triphosphate hydrolases"/>
    <property type="match status" value="1"/>
</dbReference>
<organism evidence="2 3">
    <name type="scientific">Venturia nashicola</name>
    <dbReference type="NCBI Taxonomy" id="86259"/>
    <lineage>
        <taxon>Eukaryota</taxon>
        <taxon>Fungi</taxon>
        <taxon>Dikarya</taxon>
        <taxon>Ascomycota</taxon>
        <taxon>Pezizomycotina</taxon>
        <taxon>Dothideomycetes</taxon>
        <taxon>Pleosporomycetidae</taxon>
        <taxon>Venturiales</taxon>
        <taxon>Venturiaceae</taxon>
        <taxon>Venturia</taxon>
    </lineage>
</organism>
<dbReference type="STRING" id="86259.A0A4Z1PTE5"/>
<dbReference type="SMART" id="SM00175">
    <property type="entry name" value="RAB"/>
    <property type="match status" value="1"/>
</dbReference>
<accession>A0A4Z1PTE5</accession>
<proteinExistence type="predicted"/>
<dbReference type="EMBL" id="SNSC02000002">
    <property type="protein sequence ID" value="TID26547.1"/>
    <property type="molecule type" value="Genomic_DNA"/>
</dbReference>
<keyword evidence="3" id="KW-1185">Reference proteome</keyword>
<dbReference type="PROSITE" id="PS51419">
    <property type="entry name" value="RAB"/>
    <property type="match status" value="1"/>
</dbReference>
<protein>
    <submittedName>
        <fullName evidence="2">Ras GTPase</fullName>
    </submittedName>
</protein>
<comment type="caution">
    <text evidence="2">The sequence shown here is derived from an EMBL/GenBank/DDBJ whole genome shotgun (WGS) entry which is preliminary data.</text>
</comment>
<evidence type="ECO:0000256" key="1">
    <source>
        <dbReference type="SAM" id="MobiDB-lite"/>
    </source>
</evidence>
<dbReference type="SMART" id="SM00174">
    <property type="entry name" value="RHO"/>
    <property type="match status" value="1"/>
</dbReference>
<dbReference type="AlphaFoldDB" id="A0A4Z1PTE5"/>
<dbReference type="Gene3D" id="3.40.50.300">
    <property type="entry name" value="P-loop containing nucleotide triphosphate hydrolases"/>
    <property type="match status" value="1"/>
</dbReference>
<dbReference type="PANTHER" id="PTHR47979">
    <property type="entry name" value="DRAB11-RELATED"/>
    <property type="match status" value="1"/>
</dbReference>
<evidence type="ECO:0000313" key="3">
    <source>
        <dbReference type="Proteomes" id="UP000298493"/>
    </source>
</evidence>
<dbReference type="InterPro" id="IPR001806">
    <property type="entry name" value="Small_GTPase"/>
</dbReference>
<dbReference type="CDD" id="cd00154">
    <property type="entry name" value="Rab"/>
    <property type="match status" value="1"/>
</dbReference>
<feature type="compositionally biased region" description="Gly residues" evidence="1">
    <location>
        <begin position="229"/>
        <end position="238"/>
    </location>
</feature>
<dbReference type="PROSITE" id="PS51421">
    <property type="entry name" value="RAS"/>
    <property type="match status" value="1"/>
</dbReference>
<dbReference type="PRINTS" id="PR00449">
    <property type="entry name" value="RASTRNSFRMNG"/>
</dbReference>
<dbReference type="OrthoDB" id="9989112at2759"/>
<reference evidence="2 3" key="1">
    <citation type="submission" date="2019-04" db="EMBL/GenBank/DDBJ databases">
        <title>High contiguity whole genome sequence and gene annotation resource for two Venturia nashicola isolates.</title>
        <authorList>
            <person name="Prokchorchik M."/>
            <person name="Won K."/>
            <person name="Lee Y."/>
            <person name="Choi E.D."/>
            <person name="Segonzac C."/>
            <person name="Sohn K.H."/>
        </authorList>
    </citation>
    <scope>NUCLEOTIDE SEQUENCE [LARGE SCALE GENOMIC DNA]</scope>
    <source>
        <strain evidence="2 3">PRI2</strain>
    </source>
</reference>
<dbReference type="SMART" id="SM00173">
    <property type="entry name" value="RAS"/>
    <property type="match status" value="1"/>
</dbReference>
<feature type="region of interest" description="Disordered" evidence="1">
    <location>
        <begin position="216"/>
        <end position="257"/>
    </location>
</feature>
<sequence length="278" mass="30057">MARKRAPSNASANSSTTAREQELGSMYDYLAKIILLGPSGCGKYQLWDTAGTERFRSVSRSYYRGAAGALLIYDVCLRHSFHSLPTFLNDARALASPNLITVLVGNKADLTDGNYDIPEPSLLDSPINTPSTSFTSRANESRGSINSSKSMSLGARNTATIAPEGREVSEEEAAHWASNHGIPVSMEVSALTGDNVDEAFSRLARMILTKIELGEINPDDPQSGIQYGDSGGWSGGISDGASGKSVDESRRRGRSKRGVALRDWEEVFRLDSRGRRCC</sequence>
<gene>
    <name evidence="2" type="ORF">E6O75_ATG01040</name>
</gene>
<dbReference type="Pfam" id="PF00071">
    <property type="entry name" value="Ras"/>
    <property type="match status" value="1"/>
</dbReference>
<dbReference type="GO" id="GO:0003924">
    <property type="term" value="F:GTPase activity"/>
    <property type="evidence" value="ECO:0007669"/>
    <property type="project" value="InterPro"/>
</dbReference>
<name>A0A4Z1PTE5_9PEZI</name>
<dbReference type="InterPro" id="IPR027417">
    <property type="entry name" value="P-loop_NTPase"/>
</dbReference>
<dbReference type="GO" id="GO:0005525">
    <property type="term" value="F:GTP binding"/>
    <property type="evidence" value="ECO:0007669"/>
    <property type="project" value="InterPro"/>
</dbReference>